<evidence type="ECO:0000256" key="3">
    <source>
        <dbReference type="ARBA" id="ARBA00022691"/>
    </source>
</evidence>
<feature type="domain" description="Release factor glutamine methyltransferase N-terminal" evidence="6">
    <location>
        <begin position="5"/>
        <end position="71"/>
    </location>
</feature>
<dbReference type="EMBL" id="JBBHJZ010000008">
    <property type="protein sequence ID" value="MEJ5979461.1"/>
    <property type="molecule type" value="Genomic_DNA"/>
</dbReference>
<dbReference type="Gene3D" id="3.40.50.150">
    <property type="entry name" value="Vaccinia Virus protein VP39"/>
    <property type="match status" value="1"/>
</dbReference>
<dbReference type="InterPro" id="IPR019874">
    <property type="entry name" value="RF_methyltr_PrmC"/>
</dbReference>
<evidence type="ECO:0000256" key="1">
    <source>
        <dbReference type="ARBA" id="ARBA00022603"/>
    </source>
</evidence>
<evidence type="ECO:0000256" key="2">
    <source>
        <dbReference type="ARBA" id="ARBA00022679"/>
    </source>
</evidence>
<dbReference type="PANTHER" id="PTHR18895:SF74">
    <property type="entry name" value="MTRF1L RELEASE FACTOR GLUTAMINE METHYLTRANSFERASE"/>
    <property type="match status" value="1"/>
</dbReference>
<reference evidence="7 8" key="1">
    <citation type="submission" date="2024-03" db="EMBL/GenBank/DDBJ databases">
        <authorList>
            <person name="Jo J.-H."/>
        </authorList>
    </citation>
    <scope>NUCLEOTIDE SEQUENCE [LARGE SCALE GENOMIC DNA]</scope>
    <source>
        <strain evidence="7 8">PS1R-30</strain>
    </source>
</reference>
<evidence type="ECO:0000256" key="4">
    <source>
        <dbReference type="HAMAP-Rule" id="MF_02126"/>
    </source>
</evidence>
<evidence type="ECO:0000259" key="5">
    <source>
        <dbReference type="Pfam" id="PF13847"/>
    </source>
</evidence>
<accession>A0ABU8S3K1</accession>
<keyword evidence="3 4" id="KW-0949">S-adenosyl-L-methionine</keyword>
<dbReference type="NCBIfam" id="TIGR03534">
    <property type="entry name" value="RF_mod_PrmC"/>
    <property type="match status" value="1"/>
</dbReference>
<dbReference type="HAMAP" id="MF_02126">
    <property type="entry name" value="RF_methyltr_PrmC"/>
    <property type="match status" value="1"/>
</dbReference>
<dbReference type="PANTHER" id="PTHR18895">
    <property type="entry name" value="HEMK METHYLTRANSFERASE"/>
    <property type="match status" value="1"/>
</dbReference>
<dbReference type="GO" id="GO:0102559">
    <property type="term" value="F:peptide chain release factor N(5)-glutamine methyltransferase activity"/>
    <property type="evidence" value="ECO:0007669"/>
    <property type="project" value="UniProtKB-EC"/>
</dbReference>
<keyword evidence="2 4" id="KW-0808">Transferase</keyword>
<dbReference type="GO" id="GO:0032259">
    <property type="term" value="P:methylation"/>
    <property type="evidence" value="ECO:0007669"/>
    <property type="project" value="UniProtKB-KW"/>
</dbReference>
<comment type="similarity">
    <text evidence="4">Belongs to the protein N5-glutamine methyltransferase family. PrmC subfamily.</text>
</comment>
<gene>
    <name evidence="4 7" type="primary">prmC</name>
    <name evidence="7" type="ORF">WG901_22600</name>
</gene>
<evidence type="ECO:0000259" key="6">
    <source>
        <dbReference type="Pfam" id="PF17827"/>
    </source>
</evidence>
<feature type="binding site" evidence="4">
    <location>
        <position position="185"/>
    </location>
    <ligand>
        <name>S-adenosyl-L-methionine</name>
        <dbReference type="ChEBI" id="CHEBI:59789"/>
    </ligand>
</feature>
<keyword evidence="1 4" id="KW-0489">Methyltransferase</keyword>
<dbReference type="Pfam" id="PF13847">
    <property type="entry name" value="Methyltransf_31"/>
    <property type="match status" value="1"/>
</dbReference>
<proteinExistence type="inferred from homology"/>
<organism evidence="7 8">
    <name type="scientific">Novosphingobium anseongense</name>
    <dbReference type="NCBI Taxonomy" id="3133436"/>
    <lineage>
        <taxon>Bacteria</taxon>
        <taxon>Pseudomonadati</taxon>
        <taxon>Pseudomonadota</taxon>
        <taxon>Alphaproteobacteria</taxon>
        <taxon>Sphingomonadales</taxon>
        <taxon>Sphingomonadaceae</taxon>
        <taxon>Novosphingobium</taxon>
    </lineage>
</organism>
<dbReference type="NCBIfam" id="TIGR00536">
    <property type="entry name" value="hemK_fam"/>
    <property type="match status" value="1"/>
</dbReference>
<dbReference type="CDD" id="cd02440">
    <property type="entry name" value="AdoMet_MTases"/>
    <property type="match status" value="1"/>
</dbReference>
<feature type="domain" description="Methyltransferase" evidence="5">
    <location>
        <begin position="107"/>
        <end position="244"/>
    </location>
</feature>
<dbReference type="InterPro" id="IPR029063">
    <property type="entry name" value="SAM-dependent_MTases_sf"/>
</dbReference>
<feature type="binding site" evidence="4">
    <location>
        <begin position="185"/>
        <end position="188"/>
    </location>
    <ligand>
        <name>substrate</name>
    </ligand>
</feature>
<dbReference type="InterPro" id="IPR050320">
    <property type="entry name" value="N5-glutamine_MTase"/>
</dbReference>
<dbReference type="SUPFAM" id="SSF53335">
    <property type="entry name" value="S-adenosyl-L-methionine-dependent methyltransferases"/>
    <property type="match status" value="1"/>
</dbReference>
<dbReference type="PROSITE" id="PS00092">
    <property type="entry name" value="N6_MTASE"/>
    <property type="match status" value="1"/>
</dbReference>
<dbReference type="RefSeq" id="WP_339589400.1">
    <property type="nucleotide sequence ID" value="NZ_JBBHJZ010000008.1"/>
</dbReference>
<dbReference type="InterPro" id="IPR040758">
    <property type="entry name" value="PrmC_N"/>
</dbReference>
<dbReference type="EC" id="2.1.1.297" evidence="4"/>
<dbReference type="InterPro" id="IPR025714">
    <property type="entry name" value="Methyltranfer_dom"/>
</dbReference>
<feature type="binding site" evidence="4">
    <location>
        <position position="166"/>
    </location>
    <ligand>
        <name>S-adenosyl-L-methionine</name>
        <dbReference type="ChEBI" id="CHEBI:59789"/>
    </ligand>
</feature>
<feature type="binding site" evidence="4">
    <location>
        <begin position="114"/>
        <end position="118"/>
    </location>
    <ligand>
        <name>S-adenosyl-L-methionine</name>
        <dbReference type="ChEBI" id="CHEBI:59789"/>
    </ligand>
</feature>
<comment type="catalytic activity">
    <reaction evidence="4">
        <text>L-glutaminyl-[peptide chain release factor] + S-adenosyl-L-methionine = N(5)-methyl-L-glutaminyl-[peptide chain release factor] + S-adenosyl-L-homocysteine + H(+)</text>
        <dbReference type="Rhea" id="RHEA:42896"/>
        <dbReference type="Rhea" id="RHEA-COMP:10271"/>
        <dbReference type="Rhea" id="RHEA-COMP:10272"/>
        <dbReference type="ChEBI" id="CHEBI:15378"/>
        <dbReference type="ChEBI" id="CHEBI:30011"/>
        <dbReference type="ChEBI" id="CHEBI:57856"/>
        <dbReference type="ChEBI" id="CHEBI:59789"/>
        <dbReference type="ChEBI" id="CHEBI:61891"/>
        <dbReference type="EC" id="2.1.1.297"/>
    </reaction>
</comment>
<dbReference type="InterPro" id="IPR002052">
    <property type="entry name" value="DNA_methylase_N6_adenine_CS"/>
</dbReference>
<dbReference type="InterPro" id="IPR004556">
    <property type="entry name" value="HemK-like"/>
</dbReference>
<protein>
    <recommendedName>
        <fullName evidence="4">Release factor glutamine methyltransferase</fullName>
        <shortName evidence="4">RF MTase</shortName>
        <ecNumber evidence="4">2.1.1.297</ecNumber>
    </recommendedName>
    <alternativeName>
        <fullName evidence="4">N5-glutamine methyltransferase PrmC</fullName>
    </alternativeName>
    <alternativeName>
        <fullName evidence="4">Protein-(glutamine-N5) MTase PrmC</fullName>
    </alternativeName>
    <alternativeName>
        <fullName evidence="4">Protein-glutamine N-methyltransferase PrmC</fullName>
    </alternativeName>
</protein>
<dbReference type="Pfam" id="PF17827">
    <property type="entry name" value="PrmC_N"/>
    <property type="match status" value="1"/>
</dbReference>
<comment type="caution">
    <text evidence="7">The sequence shown here is derived from an EMBL/GenBank/DDBJ whole genome shotgun (WGS) entry which is preliminary data.</text>
</comment>
<evidence type="ECO:0000313" key="8">
    <source>
        <dbReference type="Proteomes" id="UP001361239"/>
    </source>
</evidence>
<name>A0ABU8S3K1_9SPHN</name>
<dbReference type="Proteomes" id="UP001361239">
    <property type="component" value="Unassembled WGS sequence"/>
</dbReference>
<evidence type="ECO:0000313" key="7">
    <source>
        <dbReference type="EMBL" id="MEJ5979461.1"/>
    </source>
</evidence>
<dbReference type="Gene3D" id="1.10.8.10">
    <property type="entry name" value="DNA helicase RuvA subunit, C-terminal domain"/>
    <property type="match status" value="1"/>
</dbReference>
<keyword evidence="8" id="KW-1185">Reference proteome</keyword>
<feature type="binding site" evidence="4">
    <location>
        <position position="137"/>
    </location>
    <ligand>
        <name>S-adenosyl-L-methionine</name>
        <dbReference type="ChEBI" id="CHEBI:59789"/>
    </ligand>
</feature>
<sequence length="277" mass="29303">MTINEALRTAATVLEETSDTPRLDAELLMAEALGVSRSDLLLRHTGDVAPASFAALLERRRGHEPIAYILGHQEFFGLEFRVSPAVLIPRGDSEVVVEAALAARPDAGRVLDCGTGSGALLLTVLHRLPLAQGVGIDRSSEALAMAQGNAERLHLADRARMIAADWDQPDWIEPLGGAFDLILANPPYVEDAAPLAPSVHAHEPHGALFAGPEGLDAYRVLIPQLPALLTPGGVAVLEIGATQAEAVAAIAAEAGFAHRLHRDLGGRPRVVELSQQQ</sequence>
<comment type="function">
    <text evidence="4">Methylates the class 1 translation termination release factors RF1/PrfA and RF2/PrfB on the glutamine residue of the universally conserved GGQ motif.</text>
</comment>